<dbReference type="AlphaFoldDB" id="A0A4Y7U219"/>
<evidence type="ECO:0000256" key="1">
    <source>
        <dbReference type="ARBA" id="ARBA00004442"/>
    </source>
</evidence>
<dbReference type="InterPro" id="IPR036942">
    <property type="entry name" value="Beta-barrel_TonB_sf"/>
</dbReference>
<dbReference type="Gene3D" id="2.40.170.20">
    <property type="entry name" value="TonB-dependent receptor, beta-barrel domain"/>
    <property type="match status" value="1"/>
</dbReference>
<dbReference type="RefSeq" id="WP_134092615.1">
    <property type="nucleotide sequence ID" value="NZ_QWDN01001265.1"/>
</dbReference>
<dbReference type="EMBL" id="QWDN01001265">
    <property type="protein sequence ID" value="TEB40473.1"/>
    <property type="molecule type" value="Genomic_DNA"/>
</dbReference>
<name>A0A4Y7U219_9FLAO</name>
<dbReference type="InterPro" id="IPR000531">
    <property type="entry name" value="Beta-barrel_TonB"/>
</dbReference>
<evidence type="ECO:0000313" key="5">
    <source>
        <dbReference type="EMBL" id="TEB40473.1"/>
    </source>
</evidence>
<feature type="non-terminal residue" evidence="5">
    <location>
        <position position="1"/>
    </location>
</feature>
<proteinExistence type="predicted"/>
<dbReference type="Proteomes" id="UP000298340">
    <property type="component" value="Unassembled WGS sequence"/>
</dbReference>
<keyword evidence="3" id="KW-0998">Cell outer membrane</keyword>
<keyword evidence="5" id="KW-0675">Receptor</keyword>
<accession>A0A4Y7U219</accession>
<gene>
    <name evidence="5" type="ORF">D0809_30430</name>
</gene>
<evidence type="ECO:0000259" key="4">
    <source>
        <dbReference type="Pfam" id="PF00593"/>
    </source>
</evidence>
<dbReference type="SUPFAM" id="SSF56935">
    <property type="entry name" value="Porins"/>
    <property type="match status" value="1"/>
</dbReference>
<reference evidence="5 6" key="1">
    <citation type="journal article" date="2018" name="Syst. Appl. Microbiol.">
        <title>Flavobacterium circumlabens sp. nov. and Flavobacterium cupreum sp. nov., two psychrotrophic species isolated from Antarctic environmental samples.</title>
        <authorList>
            <person name="Kralova S."/>
            <person name="Busse H.J."/>
            <person name="Svec P."/>
            <person name="Maslanova I."/>
            <person name="Stankova E."/>
            <person name="Bartak M."/>
            <person name="Sedlacek I."/>
        </authorList>
    </citation>
    <scope>NUCLEOTIDE SEQUENCE [LARGE SCALE GENOMIC DNA]</scope>
    <source>
        <strain evidence="5 6">CCM 8828</strain>
    </source>
</reference>
<feature type="domain" description="TonB-dependent receptor-like beta-barrel" evidence="4">
    <location>
        <begin position="3"/>
        <end position="84"/>
    </location>
</feature>
<comment type="caution">
    <text evidence="5">The sequence shown here is derived from an EMBL/GenBank/DDBJ whole genome shotgun (WGS) entry which is preliminary data.</text>
</comment>
<evidence type="ECO:0000256" key="2">
    <source>
        <dbReference type="ARBA" id="ARBA00023136"/>
    </source>
</evidence>
<organism evidence="5 6">
    <name type="scientific">Flavobacterium circumlabens</name>
    <dbReference type="NCBI Taxonomy" id="2133765"/>
    <lineage>
        <taxon>Bacteria</taxon>
        <taxon>Pseudomonadati</taxon>
        <taxon>Bacteroidota</taxon>
        <taxon>Flavobacteriia</taxon>
        <taxon>Flavobacteriales</taxon>
        <taxon>Flavobacteriaceae</taxon>
        <taxon>Flavobacterium</taxon>
    </lineage>
</organism>
<dbReference type="GO" id="GO:0009279">
    <property type="term" value="C:cell outer membrane"/>
    <property type="evidence" value="ECO:0007669"/>
    <property type="project" value="UniProtKB-SubCell"/>
</dbReference>
<comment type="subcellular location">
    <subcellularLocation>
        <location evidence="1">Cell outer membrane</location>
    </subcellularLocation>
</comment>
<feature type="non-terminal residue" evidence="5">
    <location>
        <position position="98"/>
    </location>
</feature>
<sequence length="98" mass="10239">LADKVRVRGVELDASFLVSQHLTINGAATYTDGTYVKFTNAPLPLEETGAAVAFKDVSGTNLPGASRWAGSLGGELSDNAKFFGNAGKVFVAVDSYAR</sequence>
<dbReference type="Pfam" id="PF00593">
    <property type="entry name" value="TonB_dep_Rec_b-barrel"/>
    <property type="match status" value="1"/>
</dbReference>
<protein>
    <submittedName>
        <fullName evidence="5">TonB-dependent receptor</fullName>
    </submittedName>
</protein>
<evidence type="ECO:0000256" key="3">
    <source>
        <dbReference type="ARBA" id="ARBA00023237"/>
    </source>
</evidence>
<keyword evidence="2" id="KW-0472">Membrane</keyword>
<evidence type="ECO:0000313" key="6">
    <source>
        <dbReference type="Proteomes" id="UP000298340"/>
    </source>
</evidence>